<dbReference type="AlphaFoldDB" id="A0A8K0T9V3"/>
<dbReference type="Gene3D" id="3.40.50.720">
    <property type="entry name" value="NAD(P)-binding Rossmann-like Domain"/>
    <property type="match status" value="1"/>
</dbReference>
<evidence type="ECO:0000313" key="4">
    <source>
        <dbReference type="EMBL" id="KAH7353965.1"/>
    </source>
</evidence>
<gene>
    <name evidence="4" type="ORF">B0T11DRAFT_307478</name>
</gene>
<evidence type="ECO:0000256" key="1">
    <source>
        <dbReference type="ARBA" id="ARBA00006484"/>
    </source>
</evidence>
<dbReference type="PANTHER" id="PTHR24320">
    <property type="entry name" value="RETINOL DEHYDROGENASE"/>
    <property type="match status" value="1"/>
</dbReference>
<evidence type="ECO:0000256" key="3">
    <source>
        <dbReference type="ARBA" id="ARBA00023002"/>
    </source>
</evidence>
<name>A0A8K0T9V3_9PEZI</name>
<dbReference type="InterPro" id="IPR002347">
    <property type="entry name" value="SDR_fam"/>
</dbReference>
<comment type="similarity">
    <text evidence="1">Belongs to the short-chain dehydrogenases/reductases (SDR) family.</text>
</comment>
<dbReference type="SUPFAM" id="SSF51735">
    <property type="entry name" value="NAD(P)-binding Rossmann-fold domains"/>
    <property type="match status" value="1"/>
</dbReference>
<protein>
    <submittedName>
        <fullName evidence="4">Uncharacterized protein</fullName>
    </submittedName>
</protein>
<organism evidence="4 5">
    <name type="scientific">Plectosphaerella cucumerina</name>
    <dbReference type="NCBI Taxonomy" id="40658"/>
    <lineage>
        <taxon>Eukaryota</taxon>
        <taxon>Fungi</taxon>
        <taxon>Dikarya</taxon>
        <taxon>Ascomycota</taxon>
        <taxon>Pezizomycotina</taxon>
        <taxon>Sordariomycetes</taxon>
        <taxon>Hypocreomycetidae</taxon>
        <taxon>Glomerellales</taxon>
        <taxon>Plectosphaerellaceae</taxon>
        <taxon>Plectosphaerella</taxon>
    </lineage>
</organism>
<reference evidence="4" key="1">
    <citation type="journal article" date="2021" name="Nat. Commun.">
        <title>Genetic determinants of endophytism in the Arabidopsis root mycobiome.</title>
        <authorList>
            <person name="Mesny F."/>
            <person name="Miyauchi S."/>
            <person name="Thiergart T."/>
            <person name="Pickel B."/>
            <person name="Atanasova L."/>
            <person name="Karlsson M."/>
            <person name="Huettel B."/>
            <person name="Barry K.W."/>
            <person name="Haridas S."/>
            <person name="Chen C."/>
            <person name="Bauer D."/>
            <person name="Andreopoulos W."/>
            <person name="Pangilinan J."/>
            <person name="LaButti K."/>
            <person name="Riley R."/>
            <person name="Lipzen A."/>
            <person name="Clum A."/>
            <person name="Drula E."/>
            <person name="Henrissat B."/>
            <person name="Kohler A."/>
            <person name="Grigoriev I.V."/>
            <person name="Martin F.M."/>
            <person name="Hacquard S."/>
        </authorList>
    </citation>
    <scope>NUCLEOTIDE SEQUENCE</scope>
    <source>
        <strain evidence="4">MPI-CAGE-AT-0016</strain>
    </source>
</reference>
<dbReference type="Proteomes" id="UP000813385">
    <property type="component" value="Unassembled WGS sequence"/>
</dbReference>
<evidence type="ECO:0000313" key="5">
    <source>
        <dbReference type="Proteomes" id="UP000813385"/>
    </source>
</evidence>
<dbReference type="PRINTS" id="PR00081">
    <property type="entry name" value="GDHRDH"/>
</dbReference>
<dbReference type="GO" id="GO:0016491">
    <property type="term" value="F:oxidoreductase activity"/>
    <property type="evidence" value="ECO:0007669"/>
    <property type="project" value="UniProtKB-KW"/>
</dbReference>
<dbReference type="OrthoDB" id="191139at2759"/>
<proteinExistence type="inferred from homology"/>
<dbReference type="PANTHER" id="PTHR24320:SF282">
    <property type="entry name" value="WW DOMAIN-CONTAINING OXIDOREDUCTASE"/>
    <property type="match status" value="1"/>
</dbReference>
<sequence>MNCRQEDVLKFTEKDIPNLDGHVVIVTGGNSGIGYETTRQLALKGARVYVASRSADRVQAAIERMKQSVGEGKKLDVRFLKLNLEDLSSVKAAALSFAAQEDRLDILINNAGVMNAPYKLTVDGLESQWQVNYLAPHLLTTSLMPMLLATAAAAGTLDRVRVVNVVSNAAFFGPKTIQFEDVNMTDAKGMMVLWQRYGHAKQASIRDAKEINDRYASKGVTAYSVHPGIVKTNLQSTDPSMMGSLIRMTMKMTPSASALSGSLNSLFCATSPRAPVVGQGRYFVPVAKLDTVADAWLNDAETNARLWEESTKRLEEVV</sequence>
<dbReference type="InterPro" id="IPR036291">
    <property type="entry name" value="NAD(P)-bd_dom_sf"/>
</dbReference>
<evidence type="ECO:0000256" key="2">
    <source>
        <dbReference type="ARBA" id="ARBA00022857"/>
    </source>
</evidence>
<accession>A0A8K0T9V3</accession>
<keyword evidence="5" id="KW-1185">Reference proteome</keyword>
<comment type="caution">
    <text evidence="4">The sequence shown here is derived from an EMBL/GenBank/DDBJ whole genome shotgun (WGS) entry which is preliminary data.</text>
</comment>
<keyword evidence="2" id="KW-0521">NADP</keyword>
<dbReference type="Pfam" id="PF00106">
    <property type="entry name" value="adh_short"/>
    <property type="match status" value="1"/>
</dbReference>
<keyword evidence="3" id="KW-0560">Oxidoreductase</keyword>
<dbReference type="EMBL" id="JAGPXD010000005">
    <property type="protein sequence ID" value="KAH7353965.1"/>
    <property type="molecule type" value="Genomic_DNA"/>
</dbReference>